<dbReference type="AlphaFoldDB" id="A0A914WQN9"/>
<keyword evidence="2" id="KW-1185">Reference proteome</keyword>
<accession>A0A914WQN9</accession>
<proteinExistence type="predicted"/>
<feature type="compositionally biased region" description="Low complexity" evidence="1">
    <location>
        <begin position="646"/>
        <end position="657"/>
    </location>
</feature>
<evidence type="ECO:0000256" key="1">
    <source>
        <dbReference type="SAM" id="MobiDB-lite"/>
    </source>
</evidence>
<sequence>MEQISISNAAVTWLTEKVWLELIADQKVMSEVDESFDEDVVLSGPLHEYLQTCVDDGFPTSLVDALPSTSKDASSIPMNDFGRSNLIDVTALLKSAKLEQDRIERVSDLIIHSNLIDSIDEHLIDEERVGDAGRSVTSSNSTALWSCVGCAVLSSVGSRFTDGRLANCFAAAAGVSAALSSVFMASACWQRFKLHRFKQYVSSYIALEQTMDGNIRDAIRAVRQRQVVLYGLLSTNSEMKQSHLSAEGCFLPLRVALFSALRSAILHTRDETQRLAKRLCSVDELRNLTSSSSQSEFDALLSDSSPPVDLATIKAVWHWYYLLRSEYLRCVSWGMYRIGADCAEESVRVMKKDHAESTKGELERVKRMTVAGRALEDDVSNHPLAPSQPSLLNESPRRSLVVLQSLRLRLAIAQEWIDHLFTKTCKEEEEEWESELSLVERALDEARDCVRELQSSDGPTTIAPPFSTDIALADRVHSPLPSRVITADFEPTIDDQVFEAIVRTTEETDDPFTESDQHMFTRDNAVSKKTARSVLNELKTALMGRGEEMRQRERLALAQFRHIPLEQLIAEENEQNIADSHAADERVYSGEAEQSLTLTDDDLVQRSALQSELAAQLVGRFRQSGGVGGRDECRFEGTGDMIIDTSSSSSSSSDVES</sequence>
<reference evidence="3" key="1">
    <citation type="submission" date="2022-11" db="UniProtKB">
        <authorList>
            <consortium name="WormBaseParasite"/>
        </authorList>
    </citation>
    <scope>IDENTIFICATION</scope>
</reference>
<evidence type="ECO:0000313" key="3">
    <source>
        <dbReference type="WBParaSite" id="PSAMB.scaffold4790size13511.g25171.t1"/>
    </source>
</evidence>
<feature type="region of interest" description="Disordered" evidence="1">
    <location>
        <begin position="624"/>
        <end position="657"/>
    </location>
</feature>
<dbReference type="WBParaSite" id="PSAMB.scaffold4790size13511.g25171.t1">
    <property type="protein sequence ID" value="PSAMB.scaffold4790size13511.g25171.t1"/>
    <property type="gene ID" value="PSAMB.scaffold4790size13511.g25171"/>
</dbReference>
<name>A0A914WQN9_9BILA</name>
<evidence type="ECO:0000313" key="2">
    <source>
        <dbReference type="Proteomes" id="UP000887566"/>
    </source>
</evidence>
<organism evidence="2 3">
    <name type="scientific">Plectus sambesii</name>
    <dbReference type="NCBI Taxonomy" id="2011161"/>
    <lineage>
        <taxon>Eukaryota</taxon>
        <taxon>Metazoa</taxon>
        <taxon>Ecdysozoa</taxon>
        <taxon>Nematoda</taxon>
        <taxon>Chromadorea</taxon>
        <taxon>Plectida</taxon>
        <taxon>Plectina</taxon>
        <taxon>Plectoidea</taxon>
        <taxon>Plectidae</taxon>
        <taxon>Plectus</taxon>
    </lineage>
</organism>
<dbReference type="Proteomes" id="UP000887566">
    <property type="component" value="Unplaced"/>
</dbReference>
<protein>
    <submittedName>
        <fullName evidence="3">Vezatin</fullName>
    </submittedName>
</protein>